<dbReference type="Gramene" id="KZN04230">
    <property type="protein sequence ID" value="KZN04230"/>
    <property type="gene ID" value="DCAR_005128"/>
</dbReference>
<proteinExistence type="predicted"/>
<dbReference type="PANTHER" id="PTHR10794">
    <property type="entry name" value="ABHYDROLASE DOMAIN-CONTAINING PROTEIN"/>
    <property type="match status" value="1"/>
</dbReference>
<keyword evidence="1" id="KW-0472">Membrane</keyword>
<dbReference type="InterPro" id="IPR050960">
    <property type="entry name" value="AB_hydrolase_4_sf"/>
</dbReference>
<comment type="caution">
    <text evidence="2">The sequence shown here is derived from an EMBL/GenBank/DDBJ whole genome shotgun (WGS) entry which is preliminary data.</text>
</comment>
<sequence>MYRFVCIIGDDGYWYSLAAVIVLFLAVEDGVRGDAMTRHNFGALVVVRPGEQNAVAGTITERANLDDKLIEIREQFVASAEESRHMPEFDKAVTCTMKNFEVLIPRVSITDLMTELTSKDNFFPKAADANYRWCGSAAYTRDVSVPLLSISSLDDLVCTAEAILWHECRLRCFQFCD</sequence>
<dbReference type="EMBL" id="LNRQ01000002">
    <property type="protein sequence ID" value="KZN04230.1"/>
    <property type="molecule type" value="Genomic_DNA"/>
</dbReference>
<gene>
    <name evidence="2" type="ORF">DCAR_005128</name>
</gene>
<dbReference type="AlphaFoldDB" id="A0A166CRH3"/>
<dbReference type="PANTHER" id="PTHR10794:SF63">
    <property type="entry name" value="ALPHA_BETA HYDROLASE 1, ISOFORM A"/>
    <property type="match status" value="1"/>
</dbReference>
<dbReference type="GO" id="GO:0047372">
    <property type="term" value="F:monoacylglycerol lipase activity"/>
    <property type="evidence" value="ECO:0007669"/>
    <property type="project" value="TreeGrafter"/>
</dbReference>
<organism evidence="2">
    <name type="scientific">Daucus carota subsp. sativus</name>
    <name type="common">Carrot</name>
    <dbReference type="NCBI Taxonomy" id="79200"/>
    <lineage>
        <taxon>Eukaryota</taxon>
        <taxon>Viridiplantae</taxon>
        <taxon>Streptophyta</taxon>
        <taxon>Embryophyta</taxon>
        <taxon>Tracheophyta</taxon>
        <taxon>Spermatophyta</taxon>
        <taxon>Magnoliopsida</taxon>
        <taxon>eudicotyledons</taxon>
        <taxon>Gunneridae</taxon>
        <taxon>Pentapetalae</taxon>
        <taxon>asterids</taxon>
        <taxon>campanulids</taxon>
        <taxon>Apiales</taxon>
        <taxon>Apiaceae</taxon>
        <taxon>Apioideae</taxon>
        <taxon>Scandiceae</taxon>
        <taxon>Daucinae</taxon>
        <taxon>Daucus</taxon>
        <taxon>Daucus sect. Daucus</taxon>
    </lineage>
</organism>
<reference evidence="2" key="1">
    <citation type="journal article" date="2016" name="Nat. Genet.">
        <title>A high-quality carrot genome assembly provides new insights into carotenoid accumulation and asterid genome evolution.</title>
        <authorList>
            <person name="Iorizzo M."/>
            <person name="Ellison S."/>
            <person name="Senalik D."/>
            <person name="Zeng P."/>
            <person name="Satapoomin P."/>
            <person name="Huang J."/>
            <person name="Bowman M."/>
            <person name="Iovene M."/>
            <person name="Sanseverino W."/>
            <person name="Cavagnaro P."/>
            <person name="Yildiz M."/>
            <person name="Macko-Podgorni A."/>
            <person name="Moranska E."/>
            <person name="Grzebelus E."/>
            <person name="Grzebelus D."/>
            <person name="Ashrafi H."/>
            <person name="Zheng Z."/>
            <person name="Cheng S."/>
            <person name="Spooner D."/>
            <person name="Van Deynze A."/>
            <person name="Simon P."/>
        </authorList>
    </citation>
    <scope>NUCLEOTIDE SEQUENCE [LARGE SCALE GENOMIC DNA]</scope>
    <source>
        <tissue evidence="2">Leaf</tissue>
    </source>
</reference>
<name>A0A166CRH3_DAUCS</name>
<evidence type="ECO:0000256" key="1">
    <source>
        <dbReference type="SAM" id="Phobius"/>
    </source>
</evidence>
<protein>
    <submittedName>
        <fullName evidence="2">Uncharacterized protein</fullName>
    </submittedName>
</protein>
<dbReference type="STRING" id="79200.A0A166CRH3"/>
<accession>A0A166CRH3</accession>
<keyword evidence="1" id="KW-1133">Transmembrane helix</keyword>
<feature type="transmembrane region" description="Helical" evidence="1">
    <location>
        <begin position="12"/>
        <end position="31"/>
    </location>
</feature>
<evidence type="ECO:0000313" key="2">
    <source>
        <dbReference type="EMBL" id="KZN04230.1"/>
    </source>
</evidence>
<keyword evidence="1" id="KW-0812">Transmembrane</keyword>
<dbReference type="GO" id="GO:0034338">
    <property type="term" value="F:short-chain carboxylesterase activity"/>
    <property type="evidence" value="ECO:0007669"/>
    <property type="project" value="TreeGrafter"/>
</dbReference>